<feature type="transmembrane region" description="Helical" evidence="1">
    <location>
        <begin position="66"/>
        <end position="88"/>
    </location>
</feature>
<comment type="caution">
    <text evidence="2">The sequence shown here is derived from an EMBL/GenBank/DDBJ whole genome shotgun (WGS) entry which is preliminary data.</text>
</comment>
<keyword evidence="2" id="KW-0378">Hydrolase</keyword>
<evidence type="ECO:0000313" key="3">
    <source>
        <dbReference type="Proteomes" id="UP001170310"/>
    </source>
</evidence>
<dbReference type="InterPro" id="IPR016956">
    <property type="entry name" value="YdjM"/>
</dbReference>
<organism evidence="2 3">
    <name type="scientific">Staphylococcus pasteuri_A</name>
    <dbReference type="NCBI Taxonomy" id="3062664"/>
    <lineage>
        <taxon>Bacteria</taxon>
        <taxon>Bacillati</taxon>
        <taxon>Bacillota</taxon>
        <taxon>Bacilli</taxon>
        <taxon>Bacillales</taxon>
        <taxon>Staphylococcaceae</taxon>
        <taxon>Staphylococcus</taxon>
    </lineage>
</organism>
<dbReference type="PANTHER" id="PTHR35531">
    <property type="entry name" value="INNER MEMBRANE PROTEIN YBCI-RELATED"/>
    <property type="match status" value="1"/>
</dbReference>
<evidence type="ECO:0000256" key="1">
    <source>
        <dbReference type="SAM" id="Phobius"/>
    </source>
</evidence>
<protein>
    <submittedName>
        <fullName evidence="2">Metal-dependent hydrolase</fullName>
    </submittedName>
</protein>
<evidence type="ECO:0000313" key="2">
    <source>
        <dbReference type="EMBL" id="MDO6574408.1"/>
    </source>
</evidence>
<dbReference type="PIRSF" id="PIRSF030780">
    <property type="entry name" value="Md_memb_hyd_prd"/>
    <property type="match status" value="1"/>
</dbReference>
<gene>
    <name evidence="2" type="ORF">Q4528_09560</name>
</gene>
<dbReference type="PANTHER" id="PTHR35531:SF1">
    <property type="entry name" value="INNER MEMBRANE PROTEIN YBCI-RELATED"/>
    <property type="match status" value="1"/>
</dbReference>
<dbReference type="AlphaFoldDB" id="A0AAW7YT80"/>
<reference evidence="2" key="1">
    <citation type="submission" date="2023-07" db="EMBL/GenBank/DDBJ databases">
        <title>Genome content predicts the carbon catabolic preferences of heterotrophic bacteria.</title>
        <authorList>
            <person name="Gralka M."/>
        </authorList>
    </citation>
    <scope>NUCLEOTIDE SEQUENCE</scope>
    <source>
        <strain evidence="2">E2R20</strain>
    </source>
</reference>
<dbReference type="InterPro" id="IPR007404">
    <property type="entry name" value="YdjM-like"/>
</dbReference>
<dbReference type="GO" id="GO:0016787">
    <property type="term" value="F:hydrolase activity"/>
    <property type="evidence" value="ECO:0007669"/>
    <property type="project" value="UniProtKB-KW"/>
</dbReference>
<dbReference type="RefSeq" id="WP_046467176.1">
    <property type="nucleotide sequence ID" value="NZ_JAUOQO010000007.1"/>
</dbReference>
<feature type="transmembrane region" description="Helical" evidence="1">
    <location>
        <begin position="137"/>
        <end position="159"/>
    </location>
</feature>
<feature type="transmembrane region" description="Helical" evidence="1">
    <location>
        <begin position="94"/>
        <end position="116"/>
    </location>
</feature>
<dbReference type="EMBL" id="JAUOQO010000007">
    <property type="protein sequence ID" value="MDO6574408.1"/>
    <property type="molecule type" value="Genomic_DNA"/>
</dbReference>
<keyword evidence="1" id="KW-0812">Transmembrane</keyword>
<sequence length="173" mass="19266">MTGKTHASCGLLVGALTTQYFHTDLFSSVTVVVLSVISSLLPDICHTQSKIGQKFKLLSFFIRLIFGHRTFTHSLLFIGIIGFLLYLIDTPKYYGVAIIIGLVSHVILDMITPKGVKFLYPLPITIKMPINFKTGGLVDLSLATALTVGAVYVFFQIGVNDIIHYWRYFFAND</sequence>
<name>A0AAW7YT80_9STAP</name>
<proteinExistence type="predicted"/>
<keyword evidence="3" id="KW-1185">Reference proteome</keyword>
<dbReference type="Proteomes" id="UP001170310">
    <property type="component" value="Unassembled WGS sequence"/>
</dbReference>
<keyword evidence="1" id="KW-0472">Membrane</keyword>
<dbReference type="Pfam" id="PF04307">
    <property type="entry name" value="YdjM"/>
    <property type="match status" value="1"/>
</dbReference>
<accession>A0AAW7YT80</accession>
<keyword evidence="1" id="KW-1133">Transmembrane helix</keyword>